<evidence type="ECO:0000256" key="1">
    <source>
        <dbReference type="SAM" id="MobiDB-lite"/>
    </source>
</evidence>
<organism evidence="2 3">
    <name type="scientific">Deinococcus soli</name>
    <name type="common">ex Cha et al. 2016</name>
    <dbReference type="NCBI Taxonomy" id="1309411"/>
    <lineage>
        <taxon>Bacteria</taxon>
        <taxon>Thermotogati</taxon>
        <taxon>Deinococcota</taxon>
        <taxon>Deinococci</taxon>
        <taxon>Deinococcales</taxon>
        <taxon>Deinococcaceae</taxon>
        <taxon>Deinococcus</taxon>
    </lineage>
</organism>
<gene>
    <name evidence="2" type="ORF">J2Y00_004813</name>
</gene>
<protein>
    <submittedName>
        <fullName evidence="2">Skp family chaperone for outer membrane proteins</fullName>
    </submittedName>
</protein>
<feature type="region of interest" description="Disordered" evidence="1">
    <location>
        <begin position="76"/>
        <end position="111"/>
    </location>
</feature>
<accession>A0AAE4BQX4</accession>
<comment type="caution">
    <text evidence="2">The sequence shown here is derived from an EMBL/GenBank/DDBJ whole genome shotgun (WGS) entry which is preliminary data.</text>
</comment>
<reference evidence="2" key="1">
    <citation type="submission" date="2023-07" db="EMBL/GenBank/DDBJ databases">
        <title>Sorghum-associated microbial communities from plants grown in Nebraska, USA.</title>
        <authorList>
            <person name="Schachtman D."/>
        </authorList>
    </citation>
    <scope>NUCLEOTIDE SEQUENCE</scope>
    <source>
        <strain evidence="2">BE330</strain>
    </source>
</reference>
<dbReference type="Proteomes" id="UP001185331">
    <property type="component" value="Unassembled WGS sequence"/>
</dbReference>
<dbReference type="EMBL" id="JAVDQK010000025">
    <property type="protein sequence ID" value="MDR6221181.1"/>
    <property type="molecule type" value="Genomic_DNA"/>
</dbReference>
<evidence type="ECO:0000313" key="2">
    <source>
        <dbReference type="EMBL" id="MDR6221181.1"/>
    </source>
</evidence>
<name>A0AAE4BQX4_9DEIO</name>
<evidence type="ECO:0000313" key="3">
    <source>
        <dbReference type="Proteomes" id="UP001185331"/>
    </source>
</evidence>
<dbReference type="AlphaFoldDB" id="A0AAE4BQX4"/>
<proteinExistence type="predicted"/>
<sequence>MSESHPLDADRLGLSKSDWTKIRRHYNALRDLPLSEALTAEAVADIQAALDLKAAYRPPTLHSALKEVLVTSGRISEHQEGAGAPRTTKSARRLSSTSSGTVAEPGRADTRPLPPALLAHLDQLNHHQTHELARVTQALLHAQDIALERATAAQQQHTLSLTVVVEEVAERQGSLSRQLSSQLDYLCDGVDALSLRRQTDRSLMAVEHQAREAADQAMVVALQDLKHRCEESDRAWSKRLDALQAEWAAERTTSRQMLMSLVDVVHQLQREMTTQAANMPAFLTQLAALRGDVQQWSQDQTAAQHRARIRSDEGEQQVLALFSKVDELRAEGRRTTNIMANIWSRLSGSAYAEAEQPGKLSVLFRRAFLN</sequence>
<dbReference type="RefSeq" id="WP_309858778.1">
    <property type="nucleotide sequence ID" value="NZ_JAVDQJ010000023.1"/>
</dbReference>